<dbReference type="PANTHER" id="PTHR24060">
    <property type="entry name" value="METABOTROPIC GLUTAMATE RECEPTOR"/>
    <property type="match status" value="1"/>
</dbReference>
<keyword evidence="3" id="KW-1185">Reference proteome</keyword>
<sequence>MIGRLFPTITSLKSTRKLAALAGRPARPDAPLVGECSVPTFTAGPTAFCWFPPIRLRHRKCRTDSGVPEYWEHKFECKFPDSPSTIYNELYTRNCTGHEPVTRNNTQFEAQLQFVSDAVMAFAHAFKNVTFVGLSGDQFKFDEQGDGPARYRIIHFKQVSPGQYRWELVGEYNGDHLMLNMSKIQFKMGAPAPPSSVCSLPCQDGQARRFLDVNCCWHCYNCSTYQRETSVTRSLAGA</sequence>
<dbReference type="Gene3D" id="3.40.50.2300">
    <property type="match status" value="3"/>
</dbReference>
<dbReference type="AlphaFoldDB" id="A0A6A4X2P7"/>
<dbReference type="InterPro" id="IPR050726">
    <property type="entry name" value="mGluR"/>
</dbReference>
<evidence type="ECO:0000256" key="1">
    <source>
        <dbReference type="ARBA" id="ARBA00023180"/>
    </source>
</evidence>
<accession>A0A6A4X2P7</accession>
<evidence type="ECO:0000313" key="3">
    <source>
        <dbReference type="Proteomes" id="UP000440578"/>
    </source>
</evidence>
<protein>
    <submittedName>
        <fullName evidence="2">Metabotropic glutamate receptor 7</fullName>
    </submittedName>
</protein>
<organism evidence="2 3">
    <name type="scientific">Amphibalanus amphitrite</name>
    <name type="common">Striped barnacle</name>
    <name type="synonym">Balanus amphitrite</name>
    <dbReference type="NCBI Taxonomy" id="1232801"/>
    <lineage>
        <taxon>Eukaryota</taxon>
        <taxon>Metazoa</taxon>
        <taxon>Ecdysozoa</taxon>
        <taxon>Arthropoda</taxon>
        <taxon>Crustacea</taxon>
        <taxon>Multicrustacea</taxon>
        <taxon>Cirripedia</taxon>
        <taxon>Thoracica</taxon>
        <taxon>Thoracicalcarea</taxon>
        <taxon>Balanomorpha</taxon>
        <taxon>Balanoidea</taxon>
        <taxon>Balanidae</taxon>
        <taxon>Amphibalaninae</taxon>
        <taxon>Amphibalanus</taxon>
    </lineage>
</organism>
<dbReference type="InterPro" id="IPR028082">
    <property type="entry name" value="Peripla_BP_I"/>
</dbReference>
<keyword evidence="1" id="KW-0325">Glycoprotein</keyword>
<dbReference type="EMBL" id="VIIS01000427">
    <property type="protein sequence ID" value="KAF0309188.1"/>
    <property type="molecule type" value="Genomic_DNA"/>
</dbReference>
<evidence type="ECO:0000313" key="2">
    <source>
        <dbReference type="EMBL" id="KAF0309188.1"/>
    </source>
</evidence>
<gene>
    <name evidence="2" type="primary">GRM7</name>
    <name evidence="2" type="ORF">FJT64_019640</name>
</gene>
<comment type="caution">
    <text evidence="2">The sequence shown here is derived from an EMBL/GenBank/DDBJ whole genome shotgun (WGS) entry which is preliminary data.</text>
</comment>
<keyword evidence="2" id="KW-0675">Receptor</keyword>
<dbReference type="Proteomes" id="UP000440578">
    <property type="component" value="Unassembled WGS sequence"/>
</dbReference>
<dbReference type="InterPro" id="IPR038550">
    <property type="entry name" value="GPCR_3_9-Cys_sf"/>
</dbReference>
<name>A0A6A4X2P7_AMPAM</name>
<proteinExistence type="predicted"/>
<dbReference type="OrthoDB" id="425344at2759"/>
<dbReference type="Gene3D" id="2.10.50.30">
    <property type="entry name" value="GPCR, family 3, nine cysteines domain"/>
    <property type="match status" value="1"/>
</dbReference>
<reference evidence="2 3" key="1">
    <citation type="submission" date="2019-07" db="EMBL/GenBank/DDBJ databases">
        <title>Draft genome assembly of a fouling barnacle, Amphibalanus amphitrite (Darwin, 1854): The first reference genome for Thecostraca.</title>
        <authorList>
            <person name="Kim W."/>
        </authorList>
    </citation>
    <scope>NUCLEOTIDE SEQUENCE [LARGE SCALE GENOMIC DNA]</scope>
    <source>
        <strain evidence="2">SNU_AA5</strain>
        <tissue evidence="2">Soma without cirri and trophi</tissue>
    </source>
</reference>
<dbReference type="SUPFAM" id="SSF53822">
    <property type="entry name" value="Periplasmic binding protein-like I"/>
    <property type="match status" value="1"/>
</dbReference>